<dbReference type="Gene3D" id="3.90.550.10">
    <property type="entry name" value="Spore Coat Polysaccharide Biosynthesis Protein SpsA, Chain A"/>
    <property type="match status" value="1"/>
</dbReference>
<evidence type="ECO:0000313" key="5">
    <source>
        <dbReference type="EMBL" id="QPH54968.1"/>
    </source>
</evidence>
<dbReference type="AlphaFoldDB" id="A0A7S9QDG3"/>
<evidence type="ECO:0000259" key="4">
    <source>
        <dbReference type="Pfam" id="PF00535"/>
    </source>
</evidence>
<dbReference type="GO" id="GO:0016757">
    <property type="term" value="F:glycosyltransferase activity"/>
    <property type="evidence" value="ECO:0007669"/>
    <property type="project" value="UniProtKB-KW"/>
</dbReference>
<gene>
    <name evidence="5" type="ORF">I0K15_04215</name>
</gene>
<dbReference type="InterPro" id="IPR001173">
    <property type="entry name" value="Glyco_trans_2-like"/>
</dbReference>
<organism evidence="5 6">
    <name type="scientific">Pontivivens ytuae</name>
    <dbReference type="NCBI Taxonomy" id="2789856"/>
    <lineage>
        <taxon>Bacteria</taxon>
        <taxon>Pseudomonadati</taxon>
        <taxon>Pseudomonadota</taxon>
        <taxon>Alphaproteobacteria</taxon>
        <taxon>Rhodobacterales</taxon>
        <taxon>Paracoccaceae</taxon>
        <taxon>Pontivivens</taxon>
    </lineage>
</organism>
<evidence type="ECO:0000256" key="2">
    <source>
        <dbReference type="ARBA" id="ARBA00022676"/>
    </source>
</evidence>
<feature type="domain" description="Glycosyltransferase 2-like" evidence="4">
    <location>
        <begin position="11"/>
        <end position="146"/>
    </location>
</feature>
<name>A0A7S9QDG3_9RHOB</name>
<dbReference type="KEGG" id="poz:I0K15_04215"/>
<sequence length="312" mass="34798">MAEMAATRIVITVCTRNRLDLLEPCLRSLLDQLVPEGFDVSIVVCENDDPPKSDALCAEMGPRVTYVQEPDPGISPARNTAVRTALEANADWIVFFDDDQVAEEGWMTALCGEIAEDRADVITGPALRRYEAEPPEWYPPFSGNRKPTGTRIKLAASNNTACRRYLFAEDGLALRFDYALRFAGSSDTELFWRANQAGARFIWCDEQVATEFWPASRLTLKSQLQRAQRTAENRHYILGKRHGRPTAAFLTGFKALRRLLAVPFGGIAGLVLLPIDRVGGKRRLYSAGRKLYQSWGAVRGLLGLSIEAYRGR</sequence>
<comment type="similarity">
    <text evidence="1">Belongs to the glycosyltransferase 2 family.</text>
</comment>
<dbReference type="CDD" id="cd00761">
    <property type="entry name" value="Glyco_tranf_GTA_type"/>
    <property type="match status" value="1"/>
</dbReference>
<keyword evidence="3 5" id="KW-0808">Transferase</keyword>
<dbReference type="PANTHER" id="PTHR43179:SF12">
    <property type="entry name" value="GALACTOFURANOSYLTRANSFERASE GLFT2"/>
    <property type="match status" value="1"/>
</dbReference>
<dbReference type="SUPFAM" id="SSF53448">
    <property type="entry name" value="Nucleotide-diphospho-sugar transferases"/>
    <property type="match status" value="1"/>
</dbReference>
<keyword evidence="2" id="KW-0328">Glycosyltransferase</keyword>
<dbReference type="EMBL" id="CP064942">
    <property type="protein sequence ID" value="QPH54968.1"/>
    <property type="molecule type" value="Genomic_DNA"/>
</dbReference>
<accession>A0A7S9QDG3</accession>
<protein>
    <submittedName>
        <fullName evidence="5">Glycosyltransferase family 2 protein</fullName>
    </submittedName>
</protein>
<keyword evidence="6" id="KW-1185">Reference proteome</keyword>
<dbReference type="InterPro" id="IPR029044">
    <property type="entry name" value="Nucleotide-diphossugar_trans"/>
</dbReference>
<proteinExistence type="inferred from homology"/>
<evidence type="ECO:0000313" key="6">
    <source>
        <dbReference type="Proteomes" id="UP000594800"/>
    </source>
</evidence>
<dbReference type="RefSeq" id="WP_196104168.1">
    <property type="nucleotide sequence ID" value="NZ_CP064942.1"/>
</dbReference>
<dbReference type="Pfam" id="PF00535">
    <property type="entry name" value="Glycos_transf_2"/>
    <property type="match status" value="1"/>
</dbReference>
<evidence type="ECO:0000256" key="3">
    <source>
        <dbReference type="ARBA" id="ARBA00022679"/>
    </source>
</evidence>
<dbReference type="Proteomes" id="UP000594800">
    <property type="component" value="Chromosome"/>
</dbReference>
<evidence type="ECO:0000256" key="1">
    <source>
        <dbReference type="ARBA" id="ARBA00006739"/>
    </source>
</evidence>
<dbReference type="PANTHER" id="PTHR43179">
    <property type="entry name" value="RHAMNOSYLTRANSFERASE WBBL"/>
    <property type="match status" value="1"/>
</dbReference>
<reference evidence="5 6" key="1">
    <citation type="submission" date="2020-11" db="EMBL/GenBank/DDBJ databases">
        <title>Description of Pontivivens ytuae sp. nov. isolated from deep sea sediment of Mariana Trench.</title>
        <authorList>
            <person name="Wang Z."/>
            <person name="Sun Q.-L."/>
            <person name="Xu X.-D."/>
            <person name="Tang Y.-Z."/>
            <person name="Zhang J."/>
        </authorList>
    </citation>
    <scope>NUCLEOTIDE SEQUENCE [LARGE SCALE GENOMIC DNA]</scope>
    <source>
        <strain evidence="5 6">MT2928</strain>
    </source>
</reference>